<organism evidence="2 3">
    <name type="scientific">Neobacillus kokaensis</name>
    <dbReference type="NCBI Taxonomy" id="2759023"/>
    <lineage>
        <taxon>Bacteria</taxon>
        <taxon>Bacillati</taxon>
        <taxon>Bacillota</taxon>
        <taxon>Bacilli</taxon>
        <taxon>Bacillales</taxon>
        <taxon>Bacillaceae</taxon>
        <taxon>Neobacillus</taxon>
    </lineage>
</organism>
<feature type="transmembrane region" description="Helical" evidence="1">
    <location>
        <begin position="28"/>
        <end position="47"/>
    </location>
</feature>
<dbReference type="Pfam" id="PF04020">
    <property type="entry name" value="Phage_holin_4_2"/>
    <property type="match status" value="1"/>
</dbReference>
<dbReference type="PANTHER" id="PTHR37309:SF1">
    <property type="entry name" value="SLR0284 PROTEIN"/>
    <property type="match status" value="1"/>
</dbReference>
<accession>A0ABQ3MZ05</accession>
<dbReference type="InterPro" id="IPR007165">
    <property type="entry name" value="Phage_holin_4_2"/>
</dbReference>
<sequence>MRWLIGCLINAVLFLALAGFFRESFYISGFSAALQASILLSILNVLVRPLLILLTLPATVLTMGLFLFVINAITLELTDYLMGSAFEIDGFGMALFFAVLMSLVNLVIQKTILEPSRSSKRK</sequence>
<feature type="transmembrane region" description="Helical" evidence="1">
    <location>
        <begin position="54"/>
        <end position="73"/>
    </location>
</feature>
<gene>
    <name evidence="2" type="ORF">AM1BK_10670</name>
</gene>
<keyword evidence="1" id="KW-0812">Transmembrane</keyword>
<proteinExistence type="predicted"/>
<reference evidence="2 3" key="1">
    <citation type="journal article" date="2022" name="Int. J. Syst. Evol. Microbiol.">
        <title>Neobacillus kokaensis sp. nov., isolated from soil.</title>
        <authorList>
            <person name="Yuki K."/>
            <person name="Matsubara H."/>
            <person name="Yamaguchi S."/>
        </authorList>
    </citation>
    <scope>NUCLEOTIDE SEQUENCE [LARGE SCALE GENOMIC DNA]</scope>
    <source>
        <strain evidence="2 3">LOB 377</strain>
    </source>
</reference>
<dbReference type="EMBL" id="BNDS01000003">
    <property type="protein sequence ID" value="GHH97524.1"/>
    <property type="molecule type" value="Genomic_DNA"/>
</dbReference>
<evidence type="ECO:0000256" key="1">
    <source>
        <dbReference type="SAM" id="Phobius"/>
    </source>
</evidence>
<dbReference type="PANTHER" id="PTHR37309">
    <property type="entry name" value="SLR0284 PROTEIN"/>
    <property type="match status" value="1"/>
</dbReference>
<protein>
    <submittedName>
        <fullName evidence="2">Membrane protein</fullName>
    </submittedName>
</protein>
<keyword evidence="1" id="KW-1133">Transmembrane helix</keyword>
<evidence type="ECO:0000313" key="2">
    <source>
        <dbReference type="EMBL" id="GHH97524.1"/>
    </source>
</evidence>
<feature type="transmembrane region" description="Helical" evidence="1">
    <location>
        <begin position="93"/>
        <end position="113"/>
    </location>
</feature>
<keyword evidence="1" id="KW-0472">Membrane</keyword>
<comment type="caution">
    <text evidence="2">The sequence shown here is derived from an EMBL/GenBank/DDBJ whole genome shotgun (WGS) entry which is preliminary data.</text>
</comment>
<keyword evidence="3" id="KW-1185">Reference proteome</keyword>
<dbReference type="Proteomes" id="UP000637074">
    <property type="component" value="Unassembled WGS sequence"/>
</dbReference>
<dbReference type="RefSeq" id="WP_191270458.1">
    <property type="nucleotide sequence ID" value="NZ_BNDS01000003.1"/>
</dbReference>
<name>A0ABQ3MZ05_9BACI</name>
<evidence type="ECO:0000313" key="3">
    <source>
        <dbReference type="Proteomes" id="UP000637074"/>
    </source>
</evidence>